<accession>A0A1R2CDI1</accession>
<proteinExistence type="predicted"/>
<evidence type="ECO:0000313" key="2">
    <source>
        <dbReference type="Proteomes" id="UP000187209"/>
    </source>
</evidence>
<dbReference type="AlphaFoldDB" id="A0A1R2CDI1"/>
<organism evidence="1 2">
    <name type="scientific">Stentor coeruleus</name>
    <dbReference type="NCBI Taxonomy" id="5963"/>
    <lineage>
        <taxon>Eukaryota</taxon>
        <taxon>Sar</taxon>
        <taxon>Alveolata</taxon>
        <taxon>Ciliophora</taxon>
        <taxon>Postciliodesmatophora</taxon>
        <taxon>Heterotrichea</taxon>
        <taxon>Heterotrichida</taxon>
        <taxon>Stentoridae</taxon>
        <taxon>Stentor</taxon>
    </lineage>
</organism>
<protein>
    <submittedName>
        <fullName evidence="1">Uncharacterized protein</fullName>
    </submittedName>
</protein>
<comment type="caution">
    <text evidence="1">The sequence shown here is derived from an EMBL/GenBank/DDBJ whole genome shotgun (WGS) entry which is preliminary data.</text>
</comment>
<name>A0A1R2CDI1_9CILI</name>
<evidence type="ECO:0000313" key="1">
    <source>
        <dbReference type="EMBL" id="OMJ87084.1"/>
    </source>
</evidence>
<keyword evidence="2" id="KW-1185">Reference proteome</keyword>
<dbReference type="Proteomes" id="UP000187209">
    <property type="component" value="Unassembled WGS sequence"/>
</dbReference>
<sequence length="552" mass="65939">MNKYSILKSSSYQHLYDEDIFQSLSTLRAASPSHGISSYAMNENLQYSQASPLQSSEISYNFPQIKTLPKLPYRDYNTLLSKLDIITSTKPILNKDFLLNENDQLDFYIEESALYHIKIPSAFKQSPLRVLIKRNCGKIITYLSLSNQKPSHTNHDQVYNTDYFEFRSSERFFRCEFVYLGIKALTNSKLTLLAYFGKNRGNLITKQRSKKTILEHNYDINIDEPAISRVKSEKLKRNFIEKNLNLRILSPRVTFRKTKDWVCKRELALIKKKLLLEEKKSKALVFINRKQIRIENLKDEKKKEQVLQNKQFQIYYWLKTIYAYKAVMIFNKMIWDKRNKKTLAILMNIKARTLQKAYRKSTKNYTINQLISFRGLKLIQFYYATTKDFARKSVEKTLVNFICQTAKTYQTFNKIASFYRRVIKIQKAFREYLIIRNARIRNLIILWDQCKAFEIRRSLKKKKLMLQLNVSIYQRKVILDSYYLQCVRNYYKDDRERQAELFLELKYEKKFGLGRGSFKYIPLMQDMKKMIEDSRLVSDRNYYSGNLLEVIR</sequence>
<dbReference type="EMBL" id="MPUH01000186">
    <property type="protein sequence ID" value="OMJ87084.1"/>
    <property type="molecule type" value="Genomic_DNA"/>
</dbReference>
<reference evidence="1 2" key="1">
    <citation type="submission" date="2016-11" db="EMBL/GenBank/DDBJ databases">
        <title>The macronuclear genome of Stentor coeruleus: a giant cell with tiny introns.</title>
        <authorList>
            <person name="Slabodnick M."/>
            <person name="Ruby J.G."/>
            <person name="Reiff S.B."/>
            <person name="Swart E.C."/>
            <person name="Gosai S."/>
            <person name="Prabakaran S."/>
            <person name="Witkowska E."/>
            <person name="Larue G.E."/>
            <person name="Fisher S."/>
            <person name="Freeman R.M."/>
            <person name="Gunawardena J."/>
            <person name="Chu W."/>
            <person name="Stover N.A."/>
            <person name="Gregory B.D."/>
            <person name="Nowacki M."/>
            <person name="Derisi J."/>
            <person name="Roy S.W."/>
            <person name="Marshall W.F."/>
            <person name="Sood P."/>
        </authorList>
    </citation>
    <scope>NUCLEOTIDE SEQUENCE [LARGE SCALE GENOMIC DNA]</scope>
    <source>
        <strain evidence="1">WM001</strain>
    </source>
</reference>
<gene>
    <name evidence="1" type="ORF">SteCoe_11232</name>
</gene>